<evidence type="ECO:0000313" key="3">
    <source>
        <dbReference type="Proteomes" id="UP001597308"/>
    </source>
</evidence>
<evidence type="ECO:0000256" key="1">
    <source>
        <dbReference type="SAM" id="Phobius"/>
    </source>
</evidence>
<protein>
    <submittedName>
        <fullName evidence="2">DUF1772 domain-containing protein</fullName>
    </submittedName>
</protein>
<dbReference type="RefSeq" id="WP_378799658.1">
    <property type="nucleotide sequence ID" value="NZ_JBHUER010000008.1"/>
</dbReference>
<feature type="transmembrane region" description="Helical" evidence="1">
    <location>
        <begin position="54"/>
        <end position="77"/>
    </location>
</feature>
<sequence length="155" mass="15633">MSVTAGPDALLLAASVGAGLIGGLFFAFSNFVMRALDRLPAREAIAAMQAVNLTVLNAGFFAVFFGTGALALVGAAWSLSPAAVAGAALYAAGTLGVTIACNVPLNERLKATPPGHGDAEARWAAYRGPWTRWNHVRTVASLAAALALALALAAG</sequence>
<organism evidence="2 3">
    <name type="scientific">Methylopila henanensis</name>
    <dbReference type="NCBI Taxonomy" id="873516"/>
    <lineage>
        <taxon>Bacteria</taxon>
        <taxon>Pseudomonadati</taxon>
        <taxon>Pseudomonadota</taxon>
        <taxon>Alphaproteobacteria</taxon>
        <taxon>Hyphomicrobiales</taxon>
        <taxon>Methylopilaceae</taxon>
        <taxon>Methylopila</taxon>
    </lineage>
</organism>
<dbReference type="EMBL" id="JBHUER010000008">
    <property type="protein sequence ID" value="MFD1703556.1"/>
    <property type="molecule type" value="Genomic_DNA"/>
</dbReference>
<name>A0ABW4KA77_9HYPH</name>
<evidence type="ECO:0000313" key="2">
    <source>
        <dbReference type="EMBL" id="MFD1703556.1"/>
    </source>
</evidence>
<accession>A0ABW4KA77</accession>
<feature type="transmembrane region" description="Helical" evidence="1">
    <location>
        <begin position="83"/>
        <end position="105"/>
    </location>
</feature>
<keyword evidence="1" id="KW-0472">Membrane</keyword>
<gene>
    <name evidence="2" type="ORF">ACFSCV_11150</name>
</gene>
<keyword evidence="3" id="KW-1185">Reference proteome</keyword>
<dbReference type="Proteomes" id="UP001597308">
    <property type="component" value="Unassembled WGS sequence"/>
</dbReference>
<feature type="transmembrane region" description="Helical" evidence="1">
    <location>
        <begin position="136"/>
        <end position="154"/>
    </location>
</feature>
<keyword evidence="1" id="KW-0812">Transmembrane</keyword>
<dbReference type="InterPro" id="IPR013901">
    <property type="entry name" value="Anthrone_oxy"/>
</dbReference>
<dbReference type="Pfam" id="PF08592">
    <property type="entry name" value="Anthrone_oxy"/>
    <property type="match status" value="1"/>
</dbReference>
<reference evidence="3" key="1">
    <citation type="journal article" date="2019" name="Int. J. Syst. Evol. Microbiol.">
        <title>The Global Catalogue of Microorganisms (GCM) 10K type strain sequencing project: providing services to taxonomists for standard genome sequencing and annotation.</title>
        <authorList>
            <consortium name="The Broad Institute Genomics Platform"/>
            <consortium name="The Broad Institute Genome Sequencing Center for Infectious Disease"/>
            <person name="Wu L."/>
            <person name="Ma J."/>
        </authorList>
    </citation>
    <scope>NUCLEOTIDE SEQUENCE [LARGE SCALE GENOMIC DNA]</scope>
    <source>
        <strain evidence="3">KCTC 23707</strain>
    </source>
</reference>
<feature type="transmembrane region" description="Helical" evidence="1">
    <location>
        <begin position="12"/>
        <end position="33"/>
    </location>
</feature>
<comment type="caution">
    <text evidence="2">The sequence shown here is derived from an EMBL/GenBank/DDBJ whole genome shotgun (WGS) entry which is preliminary data.</text>
</comment>
<proteinExistence type="predicted"/>
<keyword evidence="1" id="KW-1133">Transmembrane helix</keyword>